<dbReference type="NCBIfam" id="TIGR00666">
    <property type="entry name" value="PBP4"/>
    <property type="match status" value="1"/>
</dbReference>
<dbReference type="PRINTS" id="PR00922">
    <property type="entry name" value="DADACBPTASE3"/>
</dbReference>
<proteinExistence type="inferred from homology"/>
<evidence type="ECO:0000256" key="2">
    <source>
        <dbReference type="ARBA" id="ARBA00022801"/>
    </source>
</evidence>
<dbReference type="OrthoDB" id="9802627at2"/>
<dbReference type="GO" id="GO:0006508">
    <property type="term" value="P:proteolysis"/>
    <property type="evidence" value="ECO:0007669"/>
    <property type="project" value="InterPro"/>
</dbReference>
<keyword evidence="3" id="KW-0645">Protease</keyword>
<dbReference type="Proteomes" id="UP000233398">
    <property type="component" value="Unassembled WGS sequence"/>
</dbReference>
<dbReference type="RefSeq" id="WP_101071658.1">
    <property type="nucleotide sequence ID" value="NZ_PISP01000001.1"/>
</dbReference>
<dbReference type="AlphaFoldDB" id="A0A2N0VJJ1"/>
<keyword evidence="4" id="KW-1185">Reference proteome</keyword>
<gene>
    <name evidence="3" type="primary">dacB</name>
    <name evidence="3" type="ORF">CWD77_02540</name>
</gene>
<keyword evidence="2" id="KW-0378">Hydrolase</keyword>
<accession>A0A2N0VJJ1</accession>
<dbReference type="Gene3D" id="3.50.80.20">
    <property type="entry name" value="D-Ala-D-Ala carboxypeptidase C, peptidase S13"/>
    <property type="match status" value="1"/>
</dbReference>
<evidence type="ECO:0000256" key="1">
    <source>
        <dbReference type="ARBA" id="ARBA00006096"/>
    </source>
</evidence>
<evidence type="ECO:0000313" key="4">
    <source>
        <dbReference type="Proteomes" id="UP000233398"/>
    </source>
</evidence>
<sequence>MESVRLFKRSLIKALLLSTFLFSGPLISYAQISSEVDFLIDRSRANDAFWSIHVSDSLGNVLEELNGHKLIRPASNLKLITSGAFLDVLGKDYRFTTNLYGRGEVIDNRWVGDLIIEGSGDPSINGEFYDDPLFLFEEWFQVLDSLGIEQIDGSIIAYDGLFDDVPYPQGWEWDDLSYYYAPEISALSFNFNVVDLEVVADGAVGSQPTIRWFPFNTSYVEFLNQQTITPAGTKYNESYRRVLGTNTIVLRSTLPQGYYETEPLSVLSPSTYFIDTFSRYLDRSGIRVRGQLIVESDYYSWSTEGLEVLATHTSEPLHKMVTWMNRESDNLFAEMLTKKVGNHVYNTQGNTEIGLQVIKEFMHETGIDTSVVRLRDASGMAPATLIRASDLNQYLNSIKNKPWFDTMYESLSVGGVNGTLGHRFRNSTVNRNFYGKSGFMSGVRTLSGYLTTGSDQQLTVTIATNNYTTSTGHVDWVHEKILEHLYNNY</sequence>
<keyword evidence="3" id="KW-0121">Carboxypeptidase</keyword>
<dbReference type="PANTHER" id="PTHR30023:SF0">
    <property type="entry name" value="PENICILLIN-SENSITIVE CARBOXYPEPTIDASE A"/>
    <property type="match status" value="1"/>
</dbReference>
<dbReference type="InterPro" id="IPR012338">
    <property type="entry name" value="Beta-lactam/transpept-like"/>
</dbReference>
<organism evidence="3 4">
    <name type="scientific">Rhodohalobacter barkolensis</name>
    <dbReference type="NCBI Taxonomy" id="2053187"/>
    <lineage>
        <taxon>Bacteria</taxon>
        <taxon>Pseudomonadati</taxon>
        <taxon>Balneolota</taxon>
        <taxon>Balneolia</taxon>
        <taxon>Balneolales</taxon>
        <taxon>Balneolaceae</taxon>
        <taxon>Rhodohalobacter</taxon>
    </lineage>
</organism>
<comment type="caution">
    <text evidence="3">The sequence shown here is derived from an EMBL/GenBank/DDBJ whole genome shotgun (WGS) entry which is preliminary data.</text>
</comment>
<dbReference type="Gene3D" id="3.40.710.10">
    <property type="entry name" value="DD-peptidase/beta-lactamase superfamily"/>
    <property type="match status" value="1"/>
</dbReference>
<dbReference type="SUPFAM" id="SSF56601">
    <property type="entry name" value="beta-lactamase/transpeptidase-like"/>
    <property type="match status" value="1"/>
</dbReference>
<protein>
    <submittedName>
        <fullName evidence="3">D-alanyl-D-alanine carboxypeptidase/D-alanyl-D-alanine-endopeptidase</fullName>
    </submittedName>
</protein>
<dbReference type="EMBL" id="PISP01000001">
    <property type="protein sequence ID" value="PKD44366.1"/>
    <property type="molecule type" value="Genomic_DNA"/>
</dbReference>
<comment type="similarity">
    <text evidence="1">Belongs to the peptidase S13 family.</text>
</comment>
<name>A0A2N0VJJ1_9BACT</name>
<dbReference type="Pfam" id="PF02113">
    <property type="entry name" value="Peptidase_S13"/>
    <property type="match status" value="1"/>
</dbReference>
<dbReference type="GO" id="GO:0000270">
    <property type="term" value="P:peptidoglycan metabolic process"/>
    <property type="evidence" value="ECO:0007669"/>
    <property type="project" value="TreeGrafter"/>
</dbReference>
<evidence type="ECO:0000313" key="3">
    <source>
        <dbReference type="EMBL" id="PKD44366.1"/>
    </source>
</evidence>
<dbReference type="PANTHER" id="PTHR30023">
    <property type="entry name" value="D-ALANYL-D-ALANINE CARBOXYPEPTIDASE"/>
    <property type="match status" value="1"/>
</dbReference>
<reference evidence="3 4" key="1">
    <citation type="submission" date="2017-11" db="EMBL/GenBank/DDBJ databases">
        <title>Rhodohalobacter 15182 sp. nov., isolated from a salt lake.</title>
        <authorList>
            <person name="Han S."/>
        </authorList>
    </citation>
    <scope>NUCLEOTIDE SEQUENCE [LARGE SCALE GENOMIC DNA]</scope>
    <source>
        <strain evidence="3 4">15182</strain>
    </source>
</reference>
<dbReference type="GO" id="GO:0004185">
    <property type="term" value="F:serine-type carboxypeptidase activity"/>
    <property type="evidence" value="ECO:0007669"/>
    <property type="project" value="InterPro"/>
</dbReference>
<dbReference type="InterPro" id="IPR000667">
    <property type="entry name" value="Peptidase_S13"/>
</dbReference>